<proteinExistence type="predicted"/>
<feature type="chain" id="PRO_5029692871" evidence="1">
    <location>
        <begin position="21"/>
        <end position="292"/>
    </location>
</feature>
<keyword evidence="3" id="KW-1185">Reference proteome</keyword>
<feature type="signal peptide" evidence="1">
    <location>
        <begin position="1"/>
        <end position="20"/>
    </location>
</feature>
<sequence>MRKSLLVVSAALLAVTAACSSDISDVADQASSAPSNGSSATLSGDSVDTLVSAVEEEGRDCVAVENPTNMRVCIGDNMFLPVLYVFNDDEGNPERVFAVDDTGTYGPVLNLIVENLLPDVPAQERTDALADDKVTEFGDVAVKGGDEYVVIAADPALAEEPFPQLPQLDGDAVAQSLQQTLGLQCKGTAPDHNCNGPGGEANIGPVSGPDSPVTMMALVDVTTEGEYFGGVPEFFEAAGIPLTEQSITDIAECQPKADMCTPTAVTESGLLTRLMPNFEMTQVDVFPMPTFE</sequence>
<dbReference type="Proteomes" id="UP000463857">
    <property type="component" value="Chromosome"/>
</dbReference>
<organism evidence="2 3">
    <name type="scientific">Epidermidibacterium keratini</name>
    <dbReference type="NCBI Taxonomy" id="1891644"/>
    <lineage>
        <taxon>Bacteria</taxon>
        <taxon>Bacillati</taxon>
        <taxon>Actinomycetota</taxon>
        <taxon>Actinomycetes</taxon>
        <taxon>Sporichthyales</taxon>
        <taxon>Sporichthyaceae</taxon>
        <taxon>Epidermidibacterium</taxon>
    </lineage>
</organism>
<keyword evidence="1" id="KW-0732">Signal</keyword>
<protein>
    <submittedName>
        <fullName evidence="2">Uncharacterized protein</fullName>
    </submittedName>
</protein>
<evidence type="ECO:0000313" key="3">
    <source>
        <dbReference type="Proteomes" id="UP000463857"/>
    </source>
</evidence>
<gene>
    <name evidence="2" type="ORF">EK0264_01460</name>
</gene>
<dbReference type="InParanoid" id="A0A7L4YIN6"/>
<dbReference type="OrthoDB" id="5203688at2"/>
<dbReference type="PROSITE" id="PS51257">
    <property type="entry name" value="PROKAR_LIPOPROTEIN"/>
    <property type="match status" value="1"/>
</dbReference>
<evidence type="ECO:0000256" key="1">
    <source>
        <dbReference type="SAM" id="SignalP"/>
    </source>
</evidence>
<dbReference type="AlphaFoldDB" id="A0A7L4YIN6"/>
<dbReference type="RefSeq" id="WP_159542222.1">
    <property type="nucleotide sequence ID" value="NZ_CP047156.1"/>
</dbReference>
<name>A0A7L4YIN6_9ACTN</name>
<reference evidence="2 3" key="1">
    <citation type="journal article" date="2018" name="Int. J. Syst. Evol. Microbiol.">
        <title>Epidermidibacterium keratini gen. nov., sp. nov., a member of the family Sporichthyaceae, isolated from keratin epidermis.</title>
        <authorList>
            <person name="Lee D.G."/>
            <person name="Trujillo M.E."/>
            <person name="Kang S."/>
            <person name="Nam J.J."/>
            <person name="Kim Y.J."/>
        </authorList>
    </citation>
    <scope>NUCLEOTIDE SEQUENCE [LARGE SCALE GENOMIC DNA]</scope>
    <source>
        <strain evidence="2 3">EPI-7</strain>
    </source>
</reference>
<dbReference type="EMBL" id="CP047156">
    <property type="protein sequence ID" value="QHB99089.1"/>
    <property type="molecule type" value="Genomic_DNA"/>
</dbReference>
<accession>A0A7L4YIN6</accession>
<dbReference type="KEGG" id="eke:EK0264_01460"/>
<evidence type="ECO:0000313" key="2">
    <source>
        <dbReference type="EMBL" id="QHB99089.1"/>
    </source>
</evidence>